<feature type="transmembrane region" description="Helical" evidence="2">
    <location>
        <begin position="53"/>
        <end position="71"/>
    </location>
</feature>
<dbReference type="AlphaFoldDB" id="A0A6G4V4V5"/>
<organism evidence="3 4">
    <name type="scientific">Streptomyces scabichelini</name>
    <dbReference type="NCBI Taxonomy" id="2711217"/>
    <lineage>
        <taxon>Bacteria</taxon>
        <taxon>Bacillati</taxon>
        <taxon>Actinomycetota</taxon>
        <taxon>Actinomycetes</taxon>
        <taxon>Kitasatosporales</taxon>
        <taxon>Streptomycetaceae</taxon>
        <taxon>Streptomyces</taxon>
    </lineage>
</organism>
<evidence type="ECO:0000256" key="2">
    <source>
        <dbReference type="SAM" id="Phobius"/>
    </source>
</evidence>
<dbReference type="Proteomes" id="UP000472335">
    <property type="component" value="Unassembled WGS sequence"/>
</dbReference>
<keyword evidence="4" id="KW-1185">Reference proteome</keyword>
<dbReference type="RefSeq" id="WP_165259609.1">
    <property type="nucleotide sequence ID" value="NZ_JAAKZY010000042.1"/>
</dbReference>
<proteinExistence type="predicted"/>
<keyword evidence="2" id="KW-0472">Membrane</keyword>
<feature type="compositionally biased region" description="Basic and acidic residues" evidence="1">
    <location>
        <begin position="1"/>
        <end position="15"/>
    </location>
</feature>
<evidence type="ECO:0000256" key="1">
    <source>
        <dbReference type="SAM" id="MobiDB-lite"/>
    </source>
</evidence>
<feature type="transmembrane region" description="Helical" evidence="2">
    <location>
        <begin position="28"/>
        <end position="47"/>
    </location>
</feature>
<name>A0A6G4V4V5_9ACTN</name>
<comment type="caution">
    <text evidence="3">The sequence shown here is derived from an EMBL/GenBank/DDBJ whole genome shotgun (WGS) entry which is preliminary data.</text>
</comment>
<protein>
    <submittedName>
        <fullName evidence="3">Uncharacterized protein</fullName>
    </submittedName>
</protein>
<dbReference type="EMBL" id="JAAKZY010000042">
    <property type="protein sequence ID" value="NGO09046.1"/>
    <property type="molecule type" value="Genomic_DNA"/>
</dbReference>
<gene>
    <name evidence="3" type="ORF">G5C60_15925</name>
</gene>
<sequence>MPHDHVTGDERRAGETGRAGRAGTCARAGLFAVLGTVLATFGHHAIAEGTVPWRLVGAAVVAQFVAVWPLARRRYAPTATVVFTLATQGMLHLALSFADGDTQAAVPGHAMHAGHGAAAAGDGHAWHHAGAAMTTVHGVAALIVAWLLHRTDARMTAALGTLRTLARAAAAALAHVLPRPVHGTGRVLFALPDRRPDASFDVAVQAGDDVLEHTVVRRGPPRREQLPVRHRPRCLWGRFFPYQQGVPLCPCPTTRWPVRAVVSHSPVPPR</sequence>
<reference evidence="3 4" key="1">
    <citation type="submission" date="2020-02" db="EMBL/GenBank/DDBJ databases">
        <title>Whole-genome analyses of novel actinobacteria.</title>
        <authorList>
            <person name="Sahin N."/>
            <person name="Gencbay T."/>
        </authorList>
    </citation>
    <scope>NUCLEOTIDE SEQUENCE [LARGE SCALE GENOMIC DNA]</scope>
    <source>
        <strain evidence="3 4">HC44</strain>
    </source>
</reference>
<evidence type="ECO:0000313" key="3">
    <source>
        <dbReference type="EMBL" id="NGO09046.1"/>
    </source>
</evidence>
<keyword evidence="2" id="KW-0812">Transmembrane</keyword>
<accession>A0A6G4V4V5</accession>
<feature type="transmembrane region" description="Helical" evidence="2">
    <location>
        <begin position="78"/>
        <end position="98"/>
    </location>
</feature>
<feature type="region of interest" description="Disordered" evidence="1">
    <location>
        <begin position="1"/>
        <end position="20"/>
    </location>
</feature>
<keyword evidence="2" id="KW-1133">Transmembrane helix</keyword>
<evidence type="ECO:0000313" key="4">
    <source>
        <dbReference type="Proteomes" id="UP000472335"/>
    </source>
</evidence>
<feature type="transmembrane region" description="Helical" evidence="2">
    <location>
        <begin position="129"/>
        <end position="148"/>
    </location>
</feature>